<dbReference type="EMBL" id="SGPL01001210">
    <property type="protein sequence ID" value="THH04149.1"/>
    <property type="molecule type" value="Genomic_DNA"/>
</dbReference>
<dbReference type="Proteomes" id="UP000310158">
    <property type="component" value="Unassembled WGS sequence"/>
</dbReference>
<evidence type="ECO:0000256" key="1">
    <source>
        <dbReference type="SAM" id="MobiDB-lite"/>
    </source>
</evidence>
<comment type="caution">
    <text evidence="2">The sequence shown here is derived from an EMBL/GenBank/DDBJ whole genome shotgun (WGS) entry which is preliminary data.</text>
</comment>
<protein>
    <submittedName>
        <fullName evidence="2">Uncharacterized protein</fullName>
    </submittedName>
</protein>
<proteinExistence type="predicted"/>
<sequence length="135" mass="15089">MSTIPARNFPSNTPSDAVMDNNTTGSYFADTGLTDDSQRWGSELLAEMSEGESTTSALTEERRNEILIKIRDLIELAELSLREAFDLIAEIGVPKELSSNDPDEQLRLSQERQALLLQLVQCQDDLSRDDPEIET</sequence>
<name>A0A4S4KZ02_9AGAM</name>
<reference evidence="2 3" key="1">
    <citation type="submission" date="2019-02" db="EMBL/GenBank/DDBJ databases">
        <title>Genome sequencing of the rare red list fungi Bondarzewia mesenterica.</title>
        <authorList>
            <person name="Buettner E."/>
            <person name="Kellner H."/>
        </authorList>
    </citation>
    <scope>NUCLEOTIDE SEQUENCE [LARGE SCALE GENOMIC DNA]</scope>
    <source>
        <strain evidence="2 3">DSM 108281</strain>
    </source>
</reference>
<keyword evidence="3" id="KW-1185">Reference proteome</keyword>
<feature type="region of interest" description="Disordered" evidence="1">
    <location>
        <begin position="1"/>
        <end position="34"/>
    </location>
</feature>
<accession>A0A4S4KZ02</accession>
<evidence type="ECO:0000313" key="3">
    <source>
        <dbReference type="Proteomes" id="UP000310158"/>
    </source>
</evidence>
<organism evidence="2 3">
    <name type="scientific">Bondarzewia mesenterica</name>
    <dbReference type="NCBI Taxonomy" id="1095465"/>
    <lineage>
        <taxon>Eukaryota</taxon>
        <taxon>Fungi</taxon>
        <taxon>Dikarya</taxon>
        <taxon>Basidiomycota</taxon>
        <taxon>Agaricomycotina</taxon>
        <taxon>Agaricomycetes</taxon>
        <taxon>Russulales</taxon>
        <taxon>Bondarzewiaceae</taxon>
        <taxon>Bondarzewia</taxon>
    </lineage>
</organism>
<dbReference type="AlphaFoldDB" id="A0A4S4KZ02"/>
<evidence type="ECO:0000313" key="2">
    <source>
        <dbReference type="EMBL" id="THH04149.1"/>
    </source>
</evidence>
<gene>
    <name evidence="2" type="ORF">EW146_g10251</name>
</gene>
<feature type="compositionally biased region" description="Polar residues" evidence="1">
    <location>
        <begin position="1"/>
        <end position="26"/>
    </location>
</feature>